<reference evidence="6" key="1">
    <citation type="submission" date="2018-06" db="EMBL/GenBank/DDBJ databases">
        <title>Genome assembly of Danube salmon.</title>
        <authorList>
            <person name="Macqueen D.J."/>
            <person name="Gundappa M.K."/>
        </authorList>
    </citation>
    <scope>NUCLEOTIDE SEQUENCE [LARGE SCALE GENOMIC DNA]</scope>
</reference>
<feature type="domain" description="Homeobox" evidence="4">
    <location>
        <begin position="54"/>
        <end position="114"/>
    </location>
</feature>
<keyword evidence="6" id="KW-1185">Reference proteome</keyword>
<keyword evidence="2 3" id="KW-0238">DNA-binding</keyword>
<dbReference type="GO" id="GO:0003677">
    <property type="term" value="F:DNA binding"/>
    <property type="evidence" value="ECO:0007669"/>
    <property type="project" value="UniProtKB-UniRule"/>
</dbReference>
<protein>
    <recommendedName>
        <fullName evidence="4">Homeobox domain-containing protein</fullName>
    </recommendedName>
</protein>
<dbReference type="Proteomes" id="UP000314982">
    <property type="component" value="Unassembled WGS sequence"/>
</dbReference>
<dbReference type="STRING" id="62062.ENSHHUP00000025008"/>
<dbReference type="CDD" id="cd00086">
    <property type="entry name" value="homeodomain"/>
    <property type="match status" value="1"/>
</dbReference>
<evidence type="ECO:0000313" key="6">
    <source>
        <dbReference type="Proteomes" id="UP000314982"/>
    </source>
</evidence>
<evidence type="ECO:0000256" key="3">
    <source>
        <dbReference type="RuleBase" id="RU000682"/>
    </source>
</evidence>
<reference evidence="5" key="2">
    <citation type="submission" date="2025-08" db="UniProtKB">
        <authorList>
            <consortium name="Ensembl"/>
        </authorList>
    </citation>
    <scope>IDENTIFICATION</scope>
</reference>
<evidence type="ECO:0000313" key="5">
    <source>
        <dbReference type="Ensembl" id="ENSHHUP00000025008.1"/>
    </source>
</evidence>
<name>A0A4W5LGG9_9TELE</name>
<dbReference type="SMART" id="SM00389">
    <property type="entry name" value="HOX"/>
    <property type="match status" value="1"/>
</dbReference>
<dbReference type="PROSITE" id="PS50071">
    <property type="entry name" value="HOMEOBOX_2"/>
    <property type="match status" value="1"/>
</dbReference>
<dbReference type="AlphaFoldDB" id="A0A4W5LGG9"/>
<dbReference type="PANTHER" id="PTHR24333">
    <property type="entry name" value="HOMEO BOX HB9 LIKE A-RELATED"/>
    <property type="match status" value="1"/>
</dbReference>
<reference evidence="5" key="3">
    <citation type="submission" date="2025-09" db="UniProtKB">
        <authorList>
            <consortium name="Ensembl"/>
        </authorList>
    </citation>
    <scope>IDENTIFICATION</scope>
</reference>
<dbReference type="Gene3D" id="1.10.10.60">
    <property type="entry name" value="Homeodomain-like"/>
    <property type="match status" value="1"/>
</dbReference>
<evidence type="ECO:0000256" key="1">
    <source>
        <dbReference type="ARBA" id="ARBA00004123"/>
    </source>
</evidence>
<dbReference type="Pfam" id="PF00046">
    <property type="entry name" value="Homeodomain"/>
    <property type="match status" value="1"/>
</dbReference>
<keyword evidence="2 3" id="KW-0371">Homeobox</keyword>
<evidence type="ECO:0000259" key="4">
    <source>
        <dbReference type="PROSITE" id="PS50071"/>
    </source>
</evidence>
<dbReference type="InterPro" id="IPR009057">
    <property type="entry name" value="Homeodomain-like_sf"/>
</dbReference>
<sequence>HTMAKFSVDRLSQSFHHISTERVDVEEGTQYGRHGIARSRMPCVVGDDSEGESALHRRMRTKFTSDQICRLEQTFNKHKYLGPTQRRKNADKMKLSETQVKTWFQNRRMKLKHEVQDMSPEFFALPASLLPPLVYAAALSLQHHALGGQLPTLRAHKCCTQHNALINTCHYRHE</sequence>
<dbReference type="InterPro" id="IPR050848">
    <property type="entry name" value="Homeobox_TF"/>
</dbReference>
<feature type="DNA-binding region" description="Homeobox" evidence="2">
    <location>
        <begin position="56"/>
        <end position="115"/>
    </location>
</feature>
<proteinExistence type="predicted"/>
<dbReference type="GO" id="GO:0005634">
    <property type="term" value="C:nucleus"/>
    <property type="evidence" value="ECO:0007669"/>
    <property type="project" value="UniProtKB-SubCell"/>
</dbReference>
<accession>A0A4W5LGG9</accession>
<comment type="subcellular location">
    <subcellularLocation>
        <location evidence="1 2 3">Nucleus</location>
    </subcellularLocation>
</comment>
<dbReference type="GeneTree" id="ENSGT00940000165215"/>
<dbReference type="SUPFAM" id="SSF46689">
    <property type="entry name" value="Homeodomain-like"/>
    <property type="match status" value="1"/>
</dbReference>
<organism evidence="5 6">
    <name type="scientific">Hucho hucho</name>
    <name type="common">huchen</name>
    <dbReference type="NCBI Taxonomy" id="62062"/>
    <lineage>
        <taxon>Eukaryota</taxon>
        <taxon>Metazoa</taxon>
        <taxon>Chordata</taxon>
        <taxon>Craniata</taxon>
        <taxon>Vertebrata</taxon>
        <taxon>Euteleostomi</taxon>
        <taxon>Actinopterygii</taxon>
        <taxon>Neopterygii</taxon>
        <taxon>Teleostei</taxon>
        <taxon>Protacanthopterygii</taxon>
        <taxon>Salmoniformes</taxon>
        <taxon>Salmonidae</taxon>
        <taxon>Salmoninae</taxon>
        <taxon>Hucho</taxon>
    </lineage>
</organism>
<dbReference type="PANTHER" id="PTHR24333:SF5">
    <property type="entry name" value="VENT HOMEOBOX"/>
    <property type="match status" value="1"/>
</dbReference>
<keyword evidence="2 3" id="KW-0539">Nucleus</keyword>
<dbReference type="InterPro" id="IPR001356">
    <property type="entry name" value="HD"/>
</dbReference>
<evidence type="ECO:0000256" key="2">
    <source>
        <dbReference type="PROSITE-ProRule" id="PRU00108"/>
    </source>
</evidence>
<dbReference type="Ensembl" id="ENSHHUT00000025972.1">
    <property type="protein sequence ID" value="ENSHHUP00000025008.1"/>
    <property type="gene ID" value="ENSHHUG00000015757.1"/>
</dbReference>